<organism evidence="1 2">
    <name type="scientific">Theobroma cacao</name>
    <name type="common">Cacao</name>
    <name type="synonym">Cocoa</name>
    <dbReference type="NCBI Taxonomy" id="3641"/>
    <lineage>
        <taxon>Eukaryota</taxon>
        <taxon>Viridiplantae</taxon>
        <taxon>Streptophyta</taxon>
        <taxon>Embryophyta</taxon>
        <taxon>Tracheophyta</taxon>
        <taxon>Spermatophyta</taxon>
        <taxon>Magnoliopsida</taxon>
        <taxon>eudicotyledons</taxon>
        <taxon>Gunneridae</taxon>
        <taxon>Pentapetalae</taxon>
        <taxon>rosids</taxon>
        <taxon>malvids</taxon>
        <taxon>Malvales</taxon>
        <taxon>Malvaceae</taxon>
        <taxon>Byttnerioideae</taxon>
        <taxon>Theobroma</taxon>
    </lineage>
</organism>
<dbReference type="HOGENOM" id="CLU_1771393_0_0_1"/>
<dbReference type="Proteomes" id="UP000026915">
    <property type="component" value="Chromosome 1"/>
</dbReference>
<reference evidence="1 2" key="1">
    <citation type="journal article" date="2013" name="Genome Biol.">
        <title>The genome sequence of the most widely cultivated cacao type and its use to identify candidate genes regulating pod color.</title>
        <authorList>
            <person name="Motamayor J.C."/>
            <person name="Mockaitis K."/>
            <person name="Schmutz J."/>
            <person name="Haiminen N."/>
            <person name="Iii D.L."/>
            <person name="Cornejo O."/>
            <person name="Findley S.D."/>
            <person name="Zheng P."/>
            <person name="Utro F."/>
            <person name="Royaert S."/>
            <person name="Saski C."/>
            <person name="Jenkins J."/>
            <person name="Podicheti R."/>
            <person name="Zhao M."/>
            <person name="Scheffler B.E."/>
            <person name="Stack J.C."/>
            <person name="Feltus F.A."/>
            <person name="Mustiga G.M."/>
            <person name="Amores F."/>
            <person name="Phillips W."/>
            <person name="Marelli J.P."/>
            <person name="May G.D."/>
            <person name="Shapiro H."/>
            <person name="Ma J."/>
            <person name="Bustamante C.D."/>
            <person name="Schnell R.J."/>
            <person name="Main D."/>
            <person name="Gilbert D."/>
            <person name="Parida L."/>
            <person name="Kuhn D.N."/>
        </authorList>
    </citation>
    <scope>NUCLEOTIDE SEQUENCE [LARGE SCALE GENOMIC DNA]</scope>
    <source>
        <strain evidence="2">cv. Matina 1-6</strain>
    </source>
</reference>
<dbReference type="OMA" id="LARAEPW"/>
<evidence type="ECO:0000313" key="2">
    <source>
        <dbReference type="Proteomes" id="UP000026915"/>
    </source>
</evidence>
<protein>
    <recommendedName>
        <fullName evidence="3">Exo_endo_phos domain-containing protein</fullName>
    </recommendedName>
</protein>
<dbReference type="InParanoid" id="A0A061DJJ5"/>
<accession>A0A061DJJ5</accession>
<sequence length="147" mass="17104">MERLQLLFDVKSFLINLVDAEVSSKGETWRLTGFYGNPNNTDRFLNQELIRTLKVQSQLPWLFFGDLNEILFTSEKKGRPKRSNARMEAFRNICDDCGWRDLGYKGPNLHDGIINRKKIMLDVVWIEPLQLMGGAINFLELRSLIKL</sequence>
<gene>
    <name evidence="1" type="ORF">TCM_001468</name>
</gene>
<dbReference type="AlphaFoldDB" id="A0A061DJJ5"/>
<dbReference type="SUPFAM" id="SSF56219">
    <property type="entry name" value="DNase I-like"/>
    <property type="match status" value="1"/>
</dbReference>
<evidence type="ECO:0000313" key="1">
    <source>
        <dbReference type="EMBL" id="EOX92527.1"/>
    </source>
</evidence>
<dbReference type="Gene3D" id="3.60.10.10">
    <property type="entry name" value="Endonuclease/exonuclease/phosphatase"/>
    <property type="match status" value="1"/>
</dbReference>
<dbReference type="eggNOG" id="KOG1075">
    <property type="taxonomic scope" value="Eukaryota"/>
</dbReference>
<name>A0A061DJJ5_THECC</name>
<dbReference type="Gramene" id="EOX92527">
    <property type="protein sequence ID" value="EOX92527"/>
    <property type="gene ID" value="TCM_001468"/>
</dbReference>
<dbReference type="EMBL" id="CM001879">
    <property type="protein sequence ID" value="EOX92527.1"/>
    <property type="molecule type" value="Genomic_DNA"/>
</dbReference>
<evidence type="ECO:0008006" key="3">
    <source>
        <dbReference type="Google" id="ProtNLM"/>
    </source>
</evidence>
<keyword evidence="2" id="KW-1185">Reference proteome</keyword>
<proteinExistence type="predicted"/>
<dbReference type="InterPro" id="IPR036691">
    <property type="entry name" value="Endo/exonu/phosph_ase_sf"/>
</dbReference>